<dbReference type="InterPro" id="IPR028994">
    <property type="entry name" value="Integrin_alpha_N"/>
</dbReference>
<dbReference type="Pfam" id="PF13517">
    <property type="entry name" value="FG-GAP_3"/>
    <property type="match status" value="1"/>
</dbReference>
<comment type="caution">
    <text evidence="2">The sequence shown here is derived from an EMBL/GenBank/DDBJ whole genome shotgun (WGS) entry which is preliminary data.</text>
</comment>
<dbReference type="PANTHER" id="PTHR46580:SF2">
    <property type="entry name" value="MAM DOMAIN-CONTAINING PROTEIN"/>
    <property type="match status" value="1"/>
</dbReference>
<dbReference type="SUPFAM" id="SSF55486">
    <property type="entry name" value="Metalloproteases ('zincins'), catalytic domain"/>
    <property type="match status" value="1"/>
</dbReference>
<dbReference type="Gene3D" id="2.130.10.130">
    <property type="entry name" value="Integrin alpha, N-terminal"/>
    <property type="match status" value="2"/>
</dbReference>
<dbReference type="Proteomes" id="UP001596512">
    <property type="component" value="Unassembled WGS sequence"/>
</dbReference>
<keyword evidence="3" id="KW-1185">Reference proteome</keyword>
<accession>A0ABW2TLE8</accession>
<evidence type="ECO:0000313" key="2">
    <source>
        <dbReference type="EMBL" id="MFC7613671.1"/>
    </source>
</evidence>
<reference evidence="3" key="1">
    <citation type="journal article" date="2019" name="Int. J. Syst. Evol. Microbiol.">
        <title>The Global Catalogue of Microorganisms (GCM) 10K type strain sequencing project: providing services to taxonomists for standard genome sequencing and annotation.</title>
        <authorList>
            <consortium name="The Broad Institute Genomics Platform"/>
            <consortium name="The Broad Institute Genome Sequencing Center for Infectious Disease"/>
            <person name="Wu L."/>
            <person name="Ma J."/>
        </authorList>
    </citation>
    <scope>NUCLEOTIDE SEQUENCE [LARGE SCALE GENOMIC DNA]</scope>
    <source>
        <strain evidence="3">JCM 17695</strain>
    </source>
</reference>
<dbReference type="Gene3D" id="3.40.390.10">
    <property type="entry name" value="Collagenase (Catalytic Domain)"/>
    <property type="match status" value="1"/>
</dbReference>
<dbReference type="InterPro" id="IPR013517">
    <property type="entry name" value="FG-GAP"/>
</dbReference>
<organism evidence="2 3">
    <name type="scientific">Actinokineospora soli</name>
    <dbReference type="NCBI Taxonomy" id="1048753"/>
    <lineage>
        <taxon>Bacteria</taxon>
        <taxon>Bacillati</taxon>
        <taxon>Actinomycetota</taxon>
        <taxon>Actinomycetes</taxon>
        <taxon>Pseudonocardiales</taxon>
        <taxon>Pseudonocardiaceae</taxon>
        <taxon>Actinokineospora</taxon>
    </lineage>
</organism>
<proteinExistence type="predicted"/>
<evidence type="ECO:0000256" key="1">
    <source>
        <dbReference type="ARBA" id="ARBA00022729"/>
    </source>
</evidence>
<name>A0ABW2TLE8_9PSEU</name>
<dbReference type="EMBL" id="JBHTEY010000004">
    <property type="protein sequence ID" value="MFC7613671.1"/>
    <property type="molecule type" value="Genomic_DNA"/>
</dbReference>
<keyword evidence="1" id="KW-0732">Signal</keyword>
<gene>
    <name evidence="2" type="ORF">ACFQV2_08780</name>
</gene>
<dbReference type="PANTHER" id="PTHR46580">
    <property type="entry name" value="SENSOR KINASE-RELATED"/>
    <property type="match status" value="1"/>
</dbReference>
<dbReference type="InterPro" id="IPR024079">
    <property type="entry name" value="MetalloPept_cat_dom_sf"/>
</dbReference>
<evidence type="ECO:0000313" key="3">
    <source>
        <dbReference type="Proteomes" id="UP001596512"/>
    </source>
</evidence>
<protein>
    <submittedName>
        <fullName evidence="2">FG-GAP-like repeat-containing protein</fullName>
    </submittedName>
</protein>
<sequence length="563" mass="59246">MNGDFTGDGRSEIPITSPWGLGVLELSGGTLTSPVITPNGTRFGEWLLNTADNRFEVLGDFDGDGKEEVLVASPWGIGVLKRSGGTFTSILMAPNGTRFGGWLLNTADNRFGPVGDFDGDGKQEVLITSPWGIGILKLTGGTFSVLMMAPNGTRFGGWLLNTADNRFGPVGDFGGNGRDELLVASPWGIGVLELSGSTLAAPVMAANGTRFGGWLLNTADNHFANVGDFDGDGRPEIMVTSPWGIGILARTGSTFAPKMMAPNGTRFGGWLLNTSDNRFGPVGDFDGDGRPEILVSSPWGIGILELSGSTLAAPMMAANGTRFGGWLLNTADNRFDMVGDFDRDGRAEIVVTSPWGIGVLKQTGSTATALMLAPNGTRLGGWLLNTADNHVGIGTEVIRVHVKVLTDPTIPIETMLTAMQQVYEAVGVRVHRVSTERLTAPALNDLDVGRCVRGETTAEQNQLFANRNGVAPGDVVVYFVRSTVPPSNGCAAHPAGSPSAVVVQGATRWTLAHEVGHVLGLAHASDTNRLMTGGGTANITNPPPDLIPMEIIEMKDSTLTHAE</sequence>
<dbReference type="SUPFAM" id="SSF69318">
    <property type="entry name" value="Integrin alpha N-terminal domain"/>
    <property type="match status" value="1"/>
</dbReference>